<dbReference type="Pfam" id="PF02170">
    <property type="entry name" value="PAZ"/>
    <property type="match status" value="1"/>
</dbReference>
<keyword evidence="3" id="KW-0963">Cytoplasm</keyword>
<feature type="compositionally biased region" description="Gly residues" evidence="8">
    <location>
        <begin position="178"/>
        <end position="231"/>
    </location>
</feature>
<keyword evidence="4" id="KW-0221">Differentiation</keyword>
<name>A0A8J2PS58_9HEXA</name>
<feature type="transmembrane region" description="Helical" evidence="9">
    <location>
        <begin position="77"/>
        <end position="96"/>
    </location>
</feature>
<dbReference type="Pfam" id="PF03647">
    <property type="entry name" value="Tmemb_14"/>
    <property type="match status" value="1"/>
</dbReference>
<gene>
    <name evidence="12" type="ORF">AFUS01_LOCUS44126</name>
</gene>
<dbReference type="PROSITE" id="PS50822">
    <property type="entry name" value="PIWI"/>
    <property type="match status" value="1"/>
</dbReference>
<feature type="transmembrane region" description="Helical" evidence="9">
    <location>
        <begin position="102"/>
        <end position="120"/>
    </location>
</feature>
<evidence type="ECO:0000259" key="10">
    <source>
        <dbReference type="PROSITE" id="PS50821"/>
    </source>
</evidence>
<keyword evidence="5" id="KW-0694">RNA-binding</keyword>
<dbReference type="Pfam" id="PF08699">
    <property type="entry name" value="ArgoL1"/>
    <property type="match status" value="1"/>
</dbReference>
<evidence type="ECO:0000256" key="1">
    <source>
        <dbReference type="ARBA" id="ARBA00004496"/>
    </source>
</evidence>
<dbReference type="GO" id="GO:0016020">
    <property type="term" value="C:membrane"/>
    <property type="evidence" value="ECO:0007669"/>
    <property type="project" value="InterPro"/>
</dbReference>
<evidence type="ECO:0000256" key="3">
    <source>
        <dbReference type="ARBA" id="ARBA00022490"/>
    </source>
</evidence>
<organism evidence="12 13">
    <name type="scientific">Allacma fusca</name>
    <dbReference type="NCBI Taxonomy" id="39272"/>
    <lineage>
        <taxon>Eukaryota</taxon>
        <taxon>Metazoa</taxon>
        <taxon>Ecdysozoa</taxon>
        <taxon>Arthropoda</taxon>
        <taxon>Hexapoda</taxon>
        <taxon>Collembola</taxon>
        <taxon>Symphypleona</taxon>
        <taxon>Sminthuridae</taxon>
        <taxon>Allacma</taxon>
    </lineage>
</organism>
<proteinExistence type="inferred from homology"/>
<evidence type="ECO:0000313" key="13">
    <source>
        <dbReference type="Proteomes" id="UP000708208"/>
    </source>
</evidence>
<dbReference type="GO" id="GO:0005737">
    <property type="term" value="C:cytoplasm"/>
    <property type="evidence" value="ECO:0007669"/>
    <property type="project" value="UniProtKB-SubCell"/>
</dbReference>
<dbReference type="GO" id="GO:0003723">
    <property type="term" value="F:RNA binding"/>
    <property type="evidence" value="ECO:0007669"/>
    <property type="project" value="UniProtKB-KW"/>
</dbReference>
<dbReference type="CDD" id="cd02845">
    <property type="entry name" value="PAZ_piwi_like"/>
    <property type="match status" value="1"/>
</dbReference>
<dbReference type="OrthoDB" id="445936at2759"/>
<comment type="subcellular location">
    <subcellularLocation>
        <location evidence="1">Cytoplasm</location>
    </subcellularLocation>
</comment>
<dbReference type="FunFam" id="2.170.260.10:FF:000003">
    <property type="entry name" value="Piwi-like RNA-mediated gene silencing 2"/>
    <property type="match status" value="1"/>
</dbReference>
<keyword evidence="9" id="KW-1133">Transmembrane helix</keyword>
<dbReference type="InterPro" id="IPR003100">
    <property type="entry name" value="PAZ_dom"/>
</dbReference>
<sequence>MLVPNSSTTSIPLTLHVGFDYARIPGHFVRPRQGFDSHSSSHTILGMSAFSLLKIDNQQDYILDLYRSLNTSTMVQVDYLAFGYAALVAAGGVVGYVKAGSAASLGMGLLFGSVIAYGAYQTSQNPSSYLVGLGSSAVLAGVMGNRFLHSGKFMPAGLVATMSALMCIQTTMTDNFEPGGGWAPRGRSGGRGRADRGMGGGEGGGGFGRGSGDGGRNWNQGGGDSWGGGGRGRGRGFEDVPPRGRAGARGRSASYPSLQAEPTGPSPAFSEPQFQDFREAQSTESLRQGSDHGSEFPESRRSDGSGEARDRTGSVGSRGSGRGRGGRGRGGGEGRRGGRRNEVSLEKMDVVASRPERYIGETGKQGISGQPVNLLSNFFTLEKKTDWCIYNYRVDFKPDEERTPVKKMLLKAHAAAIGAYIFDGSSLYVATKLSPDPMVLYSVRDSDNEKVELTVRLVQELVPGDVMYLQFFNITVRKCLSAMKLEELGRHFYDRENGIKMPSLRLELWRGYITSLRNYEHSVLLNVEITHKVLRQETVLNVISQMRGNRNAEQAITDELVGTIVMTHYNRKTYRIDDIDWDSTPAGTFDIGGTQTSYADYYRERYKLDVTEMRQPMLVSRPKKRDVHRGMTGPILLVPEFCQMTGLSDAMRSNFNMMRELAQHLHMGPQARLQAVGGFMKRLKSAQGVHEDLKRWGLEFSNDVVSVPGRVVPGEPILFADGQENPNRKADWTMAFRNKQLLQVKDLVNWVLIVPQRDAGGVDGLIRVMQQVSRPLNFHIQQPQDVMRLPNVQIQSYIKQIDQAMANYERQGGLQLIFIVLPTNKLDTYAAVKRRCVVDYGITSQCYLAKNVQAKGLMAIATKCVVQMSAKLGGEPWKVQNPLKTCMVIGFDVHHCGKRKGASVGAMVATTSVTLAKYYSTVSFHNSREELSSNLCSDITKCVHAYEEVNNVLPDRIIMYRDGVGDGQLTYVYGTELGQIKDALNSIYSGKSKPMPKFTFIVSTKKINTRLFNQGHQGADNPEPGTIADDVITLPERYDFYLISQCVRQGTVSPTAYNVLFDEQGLKPDQIQRLTYKLCHMYFNWSGTVAVPAPCQYAHKLSYLTGLALQAPPNERLSHLLYYL</sequence>
<dbReference type="PANTHER" id="PTHR22891">
    <property type="entry name" value="EUKARYOTIC TRANSLATION INITIATION FACTOR 2C"/>
    <property type="match status" value="1"/>
</dbReference>
<dbReference type="InterPro" id="IPR003165">
    <property type="entry name" value="Piwi"/>
</dbReference>
<evidence type="ECO:0000313" key="12">
    <source>
        <dbReference type="EMBL" id="CAG7834645.1"/>
    </source>
</evidence>
<keyword evidence="13" id="KW-1185">Reference proteome</keyword>
<dbReference type="InterPro" id="IPR014811">
    <property type="entry name" value="ArgoL1"/>
</dbReference>
<dbReference type="FunFam" id="3.30.420.10:FF:000014">
    <property type="entry name" value="Piwi-like RNA-mediated gene silencing 1"/>
    <property type="match status" value="1"/>
</dbReference>
<dbReference type="PROSITE" id="PS50821">
    <property type="entry name" value="PAZ"/>
    <property type="match status" value="1"/>
</dbReference>
<dbReference type="Pfam" id="PF02171">
    <property type="entry name" value="Piwi"/>
    <property type="match status" value="1"/>
</dbReference>
<evidence type="ECO:0000256" key="4">
    <source>
        <dbReference type="ARBA" id="ARBA00022782"/>
    </source>
</evidence>
<evidence type="ECO:0000256" key="6">
    <source>
        <dbReference type="ARBA" id="ARBA00023158"/>
    </source>
</evidence>
<feature type="region of interest" description="Disordered" evidence="8">
    <location>
        <begin position="176"/>
        <end position="346"/>
    </location>
</feature>
<keyword evidence="6" id="KW-0943">RNA-mediated gene silencing</keyword>
<evidence type="ECO:0000256" key="7">
    <source>
        <dbReference type="ARBA" id="ARBA00038291"/>
    </source>
</evidence>
<feature type="compositionally biased region" description="Gly residues" evidence="8">
    <location>
        <begin position="316"/>
        <end position="329"/>
    </location>
</feature>
<accession>A0A8J2PS58</accession>
<dbReference type="SMART" id="SM00949">
    <property type="entry name" value="PAZ"/>
    <property type="match status" value="1"/>
</dbReference>
<dbReference type="AlphaFoldDB" id="A0A8J2PS58"/>
<dbReference type="CDD" id="cd04658">
    <property type="entry name" value="Piwi_piwi-like_Euk"/>
    <property type="match status" value="1"/>
</dbReference>
<evidence type="ECO:0000256" key="9">
    <source>
        <dbReference type="SAM" id="Phobius"/>
    </source>
</evidence>
<protein>
    <submittedName>
        <fullName evidence="12">Uncharacterized protein</fullName>
    </submittedName>
</protein>
<dbReference type="GO" id="GO:0030154">
    <property type="term" value="P:cell differentiation"/>
    <property type="evidence" value="ECO:0007669"/>
    <property type="project" value="UniProtKB-KW"/>
</dbReference>
<dbReference type="Pfam" id="PF23278">
    <property type="entry name" value="Piwi_N"/>
    <property type="match status" value="1"/>
</dbReference>
<dbReference type="InterPro" id="IPR005349">
    <property type="entry name" value="TMEM14"/>
</dbReference>
<feature type="compositionally biased region" description="Basic and acidic residues" evidence="8">
    <location>
        <begin position="330"/>
        <end position="346"/>
    </location>
</feature>
<dbReference type="SMART" id="SM00950">
    <property type="entry name" value="Piwi"/>
    <property type="match status" value="1"/>
</dbReference>
<reference evidence="12" key="1">
    <citation type="submission" date="2021-06" db="EMBL/GenBank/DDBJ databases">
        <authorList>
            <person name="Hodson N. C."/>
            <person name="Mongue J. A."/>
            <person name="Jaron S. K."/>
        </authorList>
    </citation>
    <scope>NUCLEOTIDE SEQUENCE</scope>
</reference>
<comment type="similarity">
    <text evidence="7">Belongs to the argonaute family. Piwi subfamily.</text>
</comment>
<comment type="caution">
    <text evidence="12">The sequence shown here is derived from an EMBL/GenBank/DDBJ whole genome shotgun (WGS) entry which is preliminary data.</text>
</comment>
<feature type="domain" description="Piwi" evidence="11">
    <location>
        <begin position="816"/>
        <end position="1110"/>
    </location>
</feature>
<feature type="compositionally biased region" description="Basic and acidic residues" evidence="8">
    <location>
        <begin position="289"/>
        <end position="312"/>
    </location>
</feature>
<evidence type="ECO:0000259" key="11">
    <source>
        <dbReference type="PROSITE" id="PS50822"/>
    </source>
</evidence>
<feature type="transmembrane region" description="Helical" evidence="9">
    <location>
        <begin position="127"/>
        <end position="148"/>
    </location>
</feature>
<keyword evidence="9" id="KW-0472">Membrane</keyword>
<evidence type="ECO:0000256" key="5">
    <source>
        <dbReference type="ARBA" id="ARBA00022884"/>
    </source>
</evidence>
<evidence type="ECO:0000256" key="2">
    <source>
        <dbReference type="ARBA" id="ARBA00022473"/>
    </source>
</evidence>
<evidence type="ECO:0000256" key="8">
    <source>
        <dbReference type="SAM" id="MobiDB-lite"/>
    </source>
</evidence>
<dbReference type="Proteomes" id="UP000708208">
    <property type="component" value="Unassembled WGS sequence"/>
</dbReference>
<keyword evidence="9" id="KW-0812">Transmembrane</keyword>
<feature type="domain" description="PAZ" evidence="10">
    <location>
        <begin position="538"/>
        <end position="646"/>
    </location>
</feature>
<feature type="compositionally biased region" description="Low complexity" evidence="8">
    <location>
        <begin position="243"/>
        <end position="257"/>
    </location>
</feature>
<dbReference type="EMBL" id="CAJVCH010570314">
    <property type="protein sequence ID" value="CAG7834645.1"/>
    <property type="molecule type" value="Genomic_DNA"/>
</dbReference>
<dbReference type="GO" id="GO:0140965">
    <property type="term" value="P:secondary piRNA processing"/>
    <property type="evidence" value="ECO:0007669"/>
    <property type="project" value="UniProtKB-ARBA"/>
</dbReference>
<keyword evidence="2" id="KW-0217">Developmental protein</keyword>